<feature type="compositionally biased region" description="Basic and acidic residues" evidence="1">
    <location>
        <begin position="108"/>
        <end position="119"/>
    </location>
</feature>
<feature type="region of interest" description="Disordered" evidence="1">
    <location>
        <begin position="93"/>
        <end position="119"/>
    </location>
</feature>
<dbReference type="OrthoDB" id="7464738at2759"/>
<dbReference type="Proteomes" id="UP000691718">
    <property type="component" value="Unassembled WGS sequence"/>
</dbReference>
<sequence>MFIIILSIWPQHHEPLSNDIEKLLKEYEGETSSSSGEDGSETAEIEHRSEDFDEDGLFDVESGSDDDVLLPDFFMDKNGYTWRRTPFTVPNTRTASRNIVINQPGPKGFERDAKTESEA</sequence>
<dbReference type="EMBL" id="CAJQZP010001218">
    <property type="protein sequence ID" value="CAG5031378.1"/>
    <property type="molecule type" value="Genomic_DNA"/>
</dbReference>
<name>A0A8S3XKU7_PARAO</name>
<evidence type="ECO:0000256" key="1">
    <source>
        <dbReference type="SAM" id="MobiDB-lite"/>
    </source>
</evidence>
<evidence type="ECO:0000313" key="2">
    <source>
        <dbReference type="EMBL" id="CAG5031378.1"/>
    </source>
</evidence>
<evidence type="ECO:0000313" key="3">
    <source>
        <dbReference type="Proteomes" id="UP000691718"/>
    </source>
</evidence>
<feature type="compositionally biased region" description="Acidic residues" evidence="1">
    <location>
        <begin position="51"/>
        <end position="65"/>
    </location>
</feature>
<proteinExistence type="predicted"/>
<reference evidence="2" key="1">
    <citation type="submission" date="2021-04" db="EMBL/GenBank/DDBJ databases">
        <authorList>
            <person name="Tunstrom K."/>
        </authorList>
    </citation>
    <scope>NUCLEOTIDE SEQUENCE</scope>
</reference>
<keyword evidence="3" id="KW-1185">Reference proteome</keyword>
<accession>A0A8S3XKU7</accession>
<comment type="caution">
    <text evidence="2">The sequence shown here is derived from an EMBL/GenBank/DDBJ whole genome shotgun (WGS) entry which is preliminary data.</text>
</comment>
<dbReference type="AlphaFoldDB" id="A0A8S3XKU7"/>
<protein>
    <submittedName>
        <fullName evidence="2">(apollo) hypothetical protein</fullName>
    </submittedName>
</protein>
<gene>
    <name evidence="2" type="ORF">PAPOLLO_LOCUS19683</name>
</gene>
<organism evidence="2 3">
    <name type="scientific">Parnassius apollo</name>
    <name type="common">Apollo butterfly</name>
    <name type="synonym">Papilio apollo</name>
    <dbReference type="NCBI Taxonomy" id="110799"/>
    <lineage>
        <taxon>Eukaryota</taxon>
        <taxon>Metazoa</taxon>
        <taxon>Ecdysozoa</taxon>
        <taxon>Arthropoda</taxon>
        <taxon>Hexapoda</taxon>
        <taxon>Insecta</taxon>
        <taxon>Pterygota</taxon>
        <taxon>Neoptera</taxon>
        <taxon>Endopterygota</taxon>
        <taxon>Lepidoptera</taxon>
        <taxon>Glossata</taxon>
        <taxon>Ditrysia</taxon>
        <taxon>Papilionoidea</taxon>
        <taxon>Papilionidae</taxon>
        <taxon>Parnassiinae</taxon>
        <taxon>Parnassini</taxon>
        <taxon>Parnassius</taxon>
        <taxon>Parnassius</taxon>
    </lineage>
</organism>
<feature type="region of interest" description="Disordered" evidence="1">
    <location>
        <begin position="27"/>
        <end position="65"/>
    </location>
</feature>